<protein>
    <submittedName>
        <fullName evidence="1">Uncharacterized protein</fullName>
    </submittedName>
</protein>
<comment type="caution">
    <text evidence="1">The sequence shown here is derived from an EMBL/GenBank/DDBJ whole genome shotgun (WGS) entry which is preliminary data.</text>
</comment>
<accession>B6XTX3</accession>
<sequence>MIFGNLFSYSNWRNSNDFNPCGSDAKSLQKSKKKQQNIYLNVSHKNIGVWSK</sequence>
<dbReference type="AlphaFoldDB" id="B6XTX3"/>
<evidence type="ECO:0000313" key="1">
    <source>
        <dbReference type="EMBL" id="EEB21845.1"/>
    </source>
</evidence>
<reference evidence="1 2" key="2">
    <citation type="submission" date="2008-10" db="EMBL/GenBank/DDBJ databases">
        <authorList>
            <person name="Fulton L."/>
            <person name="Clifton S."/>
            <person name="Fulton B."/>
            <person name="Xu J."/>
            <person name="Minx P."/>
            <person name="Pepin K.H."/>
            <person name="Johnson M."/>
            <person name="Bhonagiri V."/>
            <person name="Nash W.E."/>
            <person name="Mardis E.R."/>
            <person name="Wilson R.K."/>
        </authorList>
    </citation>
    <scope>NUCLEOTIDE SEQUENCE [LARGE SCALE GENOMIC DNA]</scope>
    <source>
        <strain evidence="1 2">DSM 16992</strain>
    </source>
</reference>
<proteinExistence type="predicted"/>
<organism evidence="1 2">
    <name type="scientific">Bifidobacterium catenulatum DSM 16992 = JCM 1194 = LMG 11043</name>
    <dbReference type="NCBI Taxonomy" id="566552"/>
    <lineage>
        <taxon>Bacteria</taxon>
        <taxon>Bacillati</taxon>
        <taxon>Actinomycetota</taxon>
        <taxon>Actinomycetes</taxon>
        <taxon>Bifidobacteriales</taxon>
        <taxon>Bifidobacteriaceae</taxon>
        <taxon>Bifidobacterium</taxon>
    </lineage>
</organism>
<reference evidence="1 2" key="1">
    <citation type="submission" date="2008-10" db="EMBL/GenBank/DDBJ databases">
        <title>Draft genome sequence of Bifidobacterium catenulatum (DSM 16992).</title>
        <authorList>
            <person name="Sudarsanam P."/>
            <person name="Ley R."/>
            <person name="Guruge J."/>
            <person name="Turnbaugh P.J."/>
            <person name="Mahowald M."/>
            <person name="Liep D."/>
            <person name="Gordon J."/>
        </authorList>
    </citation>
    <scope>NUCLEOTIDE SEQUENCE [LARGE SCALE GENOMIC DNA]</scope>
    <source>
        <strain evidence="1 2">DSM 16992</strain>
    </source>
</reference>
<gene>
    <name evidence="1" type="ORF">BIFCAT_00811</name>
</gene>
<name>B6XTX3_9BIFI</name>
<dbReference type="Proteomes" id="UP000003882">
    <property type="component" value="Unassembled WGS sequence"/>
</dbReference>
<evidence type="ECO:0000313" key="2">
    <source>
        <dbReference type="Proteomes" id="UP000003882"/>
    </source>
</evidence>
<dbReference type="EMBL" id="ABXY01000011">
    <property type="protein sequence ID" value="EEB21845.1"/>
    <property type="molecule type" value="Genomic_DNA"/>
</dbReference>